<keyword evidence="2" id="KW-0472">Membrane</keyword>
<keyword evidence="2" id="KW-0812">Transmembrane</keyword>
<feature type="region of interest" description="Disordered" evidence="1">
    <location>
        <begin position="210"/>
        <end position="281"/>
    </location>
</feature>
<dbReference type="AlphaFoldDB" id="D8LGT7"/>
<accession>D8LGT7</accession>
<evidence type="ECO:0000313" key="4">
    <source>
        <dbReference type="EMBL" id="CBN75790.1"/>
    </source>
</evidence>
<feature type="chain" id="PRO_5003117103" evidence="3">
    <location>
        <begin position="30"/>
        <end position="281"/>
    </location>
</feature>
<feature type="compositionally biased region" description="Polar residues" evidence="1">
    <location>
        <begin position="255"/>
        <end position="274"/>
    </location>
</feature>
<gene>
    <name evidence="4" type="ORF">Esi_0181_0008</name>
</gene>
<organism evidence="4 5">
    <name type="scientific">Ectocarpus siliculosus</name>
    <name type="common">Brown alga</name>
    <name type="synonym">Conferva siliculosa</name>
    <dbReference type="NCBI Taxonomy" id="2880"/>
    <lineage>
        <taxon>Eukaryota</taxon>
        <taxon>Sar</taxon>
        <taxon>Stramenopiles</taxon>
        <taxon>Ochrophyta</taxon>
        <taxon>PX clade</taxon>
        <taxon>Phaeophyceae</taxon>
        <taxon>Ectocarpales</taxon>
        <taxon>Ectocarpaceae</taxon>
        <taxon>Ectocarpus</taxon>
    </lineage>
</organism>
<feature type="signal peptide" evidence="3">
    <location>
        <begin position="1"/>
        <end position="29"/>
    </location>
</feature>
<dbReference type="PROSITE" id="PS51318">
    <property type="entry name" value="TAT"/>
    <property type="match status" value="1"/>
</dbReference>
<keyword evidence="5" id="KW-1185">Reference proteome</keyword>
<evidence type="ECO:0000256" key="1">
    <source>
        <dbReference type="SAM" id="MobiDB-lite"/>
    </source>
</evidence>
<dbReference type="EMBL" id="FN649760">
    <property type="protein sequence ID" value="CBN75790.1"/>
    <property type="molecule type" value="Genomic_DNA"/>
</dbReference>
<proteinExistence type="predicted"/>
<dbReference type="OrthoDB" id="10313798at2759"/>
<dbReference type="Proteomes" id="UP000002630">
    <property type="component" value="Unassembled WGS sequence"/>
</dbReference>
<evidence type="ECO:0000256" key="2">
    <source>
        <dbReference type="SAM" id="Phobius"/>
    </source>
</evidence>
<evidence type="ECO:0000256" key="3">
    <source>
        <dbReference type="SAM" id="SignalP"/>
    </source>
</evidence>
<name>D8LGT7_ECTSI</name>
<dbReference type="InterPro" id="IPR006311">
    <property type="entry name" value="TAT_signal"/>
</dbReference>
<sequence length="281" mass="29647">MAPRRWALCGLGYTAALALLAFQAPAARAQDSDTCVEVVASNLEDDDFPSADTLYTNSLGDDVRGEYISEDGGYFIWYSPTVPTEWTSETPAAGIEDCNGVWVLSSYPLGDSFTDTVWYEASDSPQCQTNPAELTSTWVRVESDGDVTTETTVEVVCDTPEVVDGDSDGGLSNKTVVVLLIVVGAGFMLLMCLGALACCIHKGPQAPEENILPPGELPEEGSVIGGKAGASTEPGLHAHPEVQGAQHPRPENWAPSYTSNRNGAIPTGSRSGPSVRSIGYA</sequence>
<dbReference type="InParanoid" id="D8LGT7"/>
<feature type="transmembrane region" description="Helical" evidence="2">
    <location>
        <begin position="176"/>
        <end position="200"/>
    </location>
</feature>
<keyword evidence="2" id="KW-1133">Transmembrane helix</keyword>
<keyword evidence="3" id="KW-0732">Signal</keyword>
<evidence type="ECO:0000313" key="5">
    <source>
        <dbReference type="Proteomes" id="UP000002630"/>
    </source>
</evidence>
<protein>
    <submittedName>
        <fullName evidence="4">Uncharacterized protein</fullName>
    </submittedName>
</protein>
<reference evidence="4 5" key="1">
    <citation type="journal article" date="2010" name="Nature">
        <title>The Ectocarpus genome and the independent evolution of multicellularity in brown algae.</title>
        <authorList>
            <person name="Cock J.M."/>
            <person name="Sterck L."/>
            <person name="Rouze P."/>
            <person name="Scornet D."/>
            <person name="Allen A.E."/>
            <person name="Amoutzias G."/>
            <person name="Anthouard V."/>
            <person name="Artiguenave F."/>
            <person name="Aury J.M."/>
            <person name="Badger J.H."/>
            <person name="Beszteri B."/>
            <person name="Billiau K."/>
            <person name="Bonnet E."/>
            <person name="Bothwell J.H."/>
            <person name="Bowler C."/>
            <person name="Boyen C."/>
            <person name="Brownlee C."/>
            <person name="Carrano C.J."/>
            <person name="Charrier B."/>
            <person name="Cho G.Y."/>
            <person name="Coelho S.M."/>
            <person name="Collen J."/>
            <person name="Corre E."/>
            <person name="Da Silva C."/>
            <person name="Delage L."/>
            <person name="Delaroque N."/>
            <person name="Dittami S.M."/>
            <person name="Doulbeau S."/>
            <person name="Elias M."/>
            <person name="Farnham G."/>
            <person name="Gachon C.M."/>
            <person name="Gschloessl B."/>
            <person name="Heesch S."/>
            <person name="Jabbari K."/>
            <person name="Jubin C."/>
            <person name="Kawai H."/>
            <person name="Kimura K."/>
            <person name="Kloareg B."/>
            <person name="Kupper F.C."/>
            <person name="Lang D."/>
            <person name="Le Bail A."/>
            <person name="Leblanc C."/>
            <person name="Lerouge P."/>
            <person name="Lohr M."/>
            <person name="Lopez P.J."/>
            <person name="Martens C."/>
            <person name="Maumus F."/>
            <person name="Michel G."/>
            <person name="Miranda-Saavedra D."/>
            <person name="Morales J."/>
            <person name="Moreau H."/>
            <person name="Motomura T."/>
            <person name="Nagasato C."/>
            <person name="Napoli C.A."/>
            <person name="Nelson D.R."/>
            <person name="Nyvall-Collen P."/>
            <person name="Peters A.F."/>
            <person name="Pommier C."/>
            <person name="Potin P."/>
            <person name="Poulain J."/>
            <person name="Quesneville H."/>
            <person name="Read B."/>
            <person name="Rensing S.A."/>
            <person name="Ritter A."/>
            <person name="Rousvoal S."/>
            <person name="Samanta M."/>
            <person name="Samson G."/>
            <person name="Schroeder D.C."/>
            <person name="Segurens B."/>
            <person name="Strittmatter M."/>
            <person name="Tonon T."/>
            <person name="Tregear J.W."/>
            <person name="Valentin K."/>
            <person name="von Dassow P."/>
            <person name="Yamagishi T."/>
            <person name="Van de Peer Y."/>
            <person name="Wincker P."/>
        </authorList>
    </citation>
    <scope>NUCLEOTIDE SEQUENCE [LARGE SCALE GENOMIC DNA]</scope>
    <source>
        <strain evidence="5">Ec32 / CCAP1310/4</strain>
    </source>
</reference>